<comment type="caution">
    <text evidence="2">The sequence shown here is derived from an EMBL/GenBank/DDBJ whole genome shotgun (WGS) entry which is preliminary data.</text>
</comment>
<gene>
    <name evidence="2" type="ORF">S01H4_49268</name>
</gene>
<dbReference type="AlphaFoldDB" id="X1CZ04"/>
<feature type="compositionally biased region" description="Basic and acidic residues" evidence="1">
    <location>
        <begin position="52"/>
        <end position="61"/>
    </location>
</feature>
<accession>X1CZ04</accession>
<proteinExistence type="predicted"/>
<organism evidence="2">
    <name type="scientific">marine sediment metagenome</name>
    <dbReference type="NCBI Taxonomy" id="412755"/>
    <lineage>
        <taxon>unclassified sequences</taxon>
        <taxon>metagenomes</taxon>
        <taxon>ecological metagenomes</taxon>
    </lineage>
</organism>
<evidence type="ECO:0000313" key="2">
    <source>
        <dbReference type="EMBL" id="GAG98127.1"/>
    </source>
</evidence>
<feature type="non-terminal residue" evidence="2">
    <location>
        <position position="133"/>
    </location>
</feature>
<dbReference type="EMBL" id="BART01027856">
    <property type="protein sequence ID" value="GAG98127.1"/>
    <property type="molecule type" value="Genomic_DNA"/>
</dbReference>
<name>X1CZ04_9ZZZZ</name>
<feature type="region of interest" description="Disordered" evidence="1">
    <location>
        <begin position="52"/>
        <end position="76"/>
    </location>
</feature>
<evidence type="ECO:0000256" key="1">
    <source>
        <dbReference type="SAM" id="MobiDB-lite"/>
    </source>
</evidence>
<sequence length="133" mass="16605">MTKCLNCEKELLDRQKKYCSISCQSKNWRKNNPDYTKRYNMIERTRKWRKRNPELHRKQGERYNQSIKGKETKREYKLKYPNKVKKDKRMDQINNKQHYQIRYQTRKKYGKLLDGMVYHHITEPYHIDIWDGC</sequence>
<evidence type="ECO:0008006" key="3">
    <source>
        <dbReference type="Google" id="ProtNLM"/>
    </source>
</evidence>
<protein>
    <recommendedName>
        <fullName evidence="3">Nuclease associated modular domain-containing protein</fullName>
    </recommendedName>
</protein>
<reference evidence="2" key="1">
    <citation type="journal article" date="2014" name="Front. Microbiol.">
        <title>High frequency of phylogenetically diverse reductive dehalogenase-homologous genes in deep subseafloor sedimentary metagenomes.</title>
        <authorList>
            <person name="Kawai M."/>
            <person name="Futagami T."/>
            <person name="Toyoda A."/>
            <person name="Takaki Y."/>
            <person name="Nishi S."/>
            <person name="Hori S."/>
            <person name="Arai W."/>
            <person name="Tsubouchi T."/>
            <person name="Morono Y."/>
            <person name="Uchiyama I."/>
            <person name="Ito T."/>
            <person name="Fujiyama A."/>
            <person name="Inagaki F."/>
            <person name="Takami H."/>
        </authorList>
    </citation>
    <scope>NUCLEOTIDE SEQUENCE</scope>
    <source>
        <strain evidence="2">Expedition CK06-06</strain>
    </source>
</reference>